<proteinExistence type="predicted"/>
<accession>T2HSI8</accession>
<protein>
    <submittedName>
        <fullName evidence="1">Uncharacterized protein</fullName>
    </submittedName>
</protein>
<geneLocation type="plasmid" evidence="1">
    <name>pCss165Kan</name>
</geneLocation>
<organism evidence="1">
    <name type="scientific">Escherichia coli</name>
    <dbReference type="NCBI Taxonomy" id="562"/>
    <lineage>
        <taxon>Bacteria</taxon>
        <taxon>Pseudomonadati</taxon>
        <taxon>Pseudomonadota</taxon>
        <taxon>Gammaproteobacteria</taxon>
        <taxon>Enterobacterales</taxon>
        <taxon>Enterobacteriaceae</taxon>
        <taxon>Escherichia</taxon>
    </lineage>
</organism>
<dbReference type="AlphaFoldDB" id="T2HSI8"/>
<evidence type="ECO:0000313" key="1">
    <source>
        <dbReference type="EMBL" id="BAN82960.1"/>
    </source>
</evidence>
<dbReference type="EMBL" id="AB702969">
    <property type="protein sequence ID" value="BAN82960.1"/>
    <property type="molecule type" value="Genomic_DNA"/>
</dbReference>
<sequence length="108" mass="12479">MRFSTIVSVVTLVWGISPRQPSGKNIIRWLLKKRTNGSVRYCQYTSGHRVKTGRHKKVLAGCGQKDSDRYDRFHPHKSAYRDPLPVRGKGNGITRARSQPHFFTYYIC</sequence>
<reference evidence="1" key="1">
    <citation type="journal article" date="2013" name="Plasmid">
        <title>Entire sequence of the colonization factor coli surface antigen 6-encoding plasmid pCss165 from an enterotoxigenic Escherichia coli clinical isolate.</title>
        <authorList>
            <person name="Wajima T."/>
            <person name="Sabui S."/>
            <person name="Kano S."/>
            <person name="Ramamurthy T."/>
            <person name="Chatterjee N.S."/>
            <person name="Hamabata T."/>
        </authorList>
    </citation>
    <scope>NUCLEOTIDE SEQUENCE</scope>
    <source>
        <strain evidence="1">4266 delta cssB::Km</strain>
        <plasmid evidence="1">pCss165Kan</plasmid>
    </source>
</reference>
<name>T2HSI8_ECOLX</name>
<keyword evidence="1" id="KW-0614">Plasmid</keyword>